<dbReference type="InterPro" id="IPR001841">
    <property type="entry name" value="Znf_RING"/>
</dbReference>
<dbReference type="InterPro" id="IPR006574">
    <property type="entry name" value="PRY"/>
</dbReference>
<feature type="domain" description="RING-type" evidence="6">
    <location>
        <begin position="26"/>
        <end position="69"/>
    </location>
</feature>
<evidence type="ECO:0000256" key="1">
    <source>
        <dbReference type="ARBA" id="ARBA00022723"/>
    </source>
</evidence>
<dbReference type="Pfam" id="PF15227">
    <property type="entry name" value="zf-C3HC4_4"/>
    <property type="match status" value="1"/>
</dbReference>
<reference evidence="9" key="2">
    <citation type="submission" date="2025-08" db="UniProtKB">
        <authorList>
            <consortium name="Ensembl"/>
        </authorList>
    </citation>
    <scope>IDENTIFICATION</scope>
</reference>
<accession>A0A8C6KCV9</accession>
<evidence type="ECO:0000313" key="10">
    <source>
        <dbReference type="Proteomes" id="UP000694548"/>
    </source>
</evidence>
<reference evidence="9" key="1">
    <citation type="submission" date="2014-08" db="EMBL/GenBank/DDBJ databases">
        <authorList>
            <person name="Senf B."/>
            <person name="Petzold A."/>
            <person name="Downie B.R."/>
            <person name="Koch P."/>
            <person name="Platzer M."/>
        </authorList>
    </citation>
    <scope>NUCLEOTIDE SEQUENCE [LARGE SCALE GENOMIC DNA]</scope>
    <source>
        <strain evidence="9">GRZ</strain>
    </source>
</reference>
<dbReference type="GO" id="GO:0008270">
    <property type="term" value="F:zinc ion binding"/>
    <property type="evidence" value="ECO:0007669"/>
    <property type="project" value="UniProtKB-KW"/>
</dbReference>
<dbReference type="InterPro" id="IPR000315">
    <property type="entry name" value="Znf_B-box"/>
</dbReference>
<evidence type="ECO:0000259" key="8">
    <source>
        <dbReference type="PROSITE" id="PS50188"/>
    </source>
</evidence>
<dbReference type="Gene3D" id="4.10.830.40">
    <property type="match status" value="1"/>
</dbReference>
<dbReference type="SMART" id="SM00336">
    <property type="entry name" value="BBOX"/>
    <property type="match status" value="1"/>
</dbReference>
<dbReference type="Pfam" id="PF00643">
    <property type="entry name" value="zf-B_box"/>
    <property type="match status" value="1"/>
</dbReference>
<dbReference type="InterPro" id="IPR013083">
    <property type="entry name" value="Znf_RING/FYVE/PHD"/>
</dbReference>
<dbReference type="InterPro" id="IPR013320">
    <property type="entry name" value="ConA-like_dom_sf"/>
</dbReference>
<dbReference type="Pfam" id="PF13765">
    <property type="entry name" value="PRY"/>
    <property type="match status" value="1"/>
</dbReference>
<keyword evidence="5" id="KW-0175">Coiled coil</keyword>
<dbReference type="InterPro" id="IPR043136">
    <property type="entry name" value="B30.2/SPRY_sf"/>
</dbReference>
<evidence type="ECO:0000256" key="5">
    <source>
        <dbReference type="SAM" id="Coils"/>
    </source>
</evidence>
<dbReference type="PANTHER" id="PTHR25465:SF5">
    <property type="entry name" value="E3 UBIQUITIN_ISG15 LIGASE TRIM25-RELATED"/>
    <property type="match status" value="1"/>
</dbReference>
<dbReference type="InterPro" id="IPR058030">
    <property type="entry name" value="TRIM8/14/16/25/29/45/65_CC"/>
</dbReference>
<sequence>KFVSKFKGSKLMASNMFKLDEETISCCICLDLLKEPVTIPCGHSYCMSCITTHWDSASQRKVQSCPQCRKSFPTRPVLVKGTMLAALVEELNDMKLQDAPAAGPEDVSCDVCSGRKRKAVKSCLVCLVSYCEEHLQPHHDAPPLQKHKLVEPSKKLRENICTHHDEAMKIFCRTDQQCICYLCLVNEHKDHETVSAAAERDEKQKEIQEREEDLKNLQQKMEEIDTIFKELIGLMQKRRDDVKKEVNSQKKAEVRRVEEIQETLEQEIMELRRRKEELEQLSLTQDHNEFLNIYPSVSQPGGRVSISSSINSRPPRLFEDVTAAVSDLRDELQDLVKPEPKTRAHFLKYSQEISLDPNLANTNLFLSEGNRKATVMLEEQIYPDHPDRFKWFKQVLSRDVLTGRCYWEVERSGGGYVAVSYKDIRRDGGDTLESVFGFNGKSWALCCDGGRYIFYHNKVKTPVSGPGSSRIGVYLDHGAGILCFCSVSDTTTLLHRVQTTFTQPLHAGV</sequence>
<evidence type="ECO:0008006" key="11">
    <source>
        <dbReference type="Google" id="ProtNLM"/>
    </source>
</evidence>
<evidence type="ECO:0000313" key="9">
    <source>
        <dbReference type="Ensembl" id="ENSNFUP00015000734.1"/>
    </source>
</evidence>
<dbReference type="PANTHER" id="PTHR25465">
    <property type="entry name" value="B-BOX DOMAIN CONTAINING"/>
    <property type="match status" value="1"/>
</dbReference>
<dbReference type="CDD" id="cd16040">
    <property type="entry name" value="SPRY_PRY_SNTX"/>
    <property type="match status" value="1"/>
</dbReference>
<dbReference type="PROSITE" id="PS50119">
    <property type="entry name" value="ZF_BBOX"/>
    <property type="match status" value="1"/>
</dbReference>
<evidence type="ECO:0000259" key="6">
    <source>
        <dbReference type="PROSITE" id="PS50089"/>
    </source>
</evidence>
<evidence type="ECO:0000259" key="7">
    <source>
        <dbReference type="PROSITE" id="PS50119"/>
    </source>
</evidence>
<dbReference type="Gene3D" id="3.30.40.10">
    <property type="entry name" value="Zinc/RING finger domain, C3HC4 (zinc finger)"/>
    <property type="match status" value="1"/>
</dbReference>
<feature type="domain" description="B box-type" evidence="7">
    <location>
        <begin position="156"/>
        <end position="196"/>
    </location>
</feature>
<dbReference type="Proteomes" id="UP000694548">
    <property type="component" value="Chromosome sgr04"/>
</dbReference>
<keyword evidence="10" id="KW-1185">Reference proteome</keyword>
<keyword evidence="2 4" id="KW-0863">Zinc-finger</keyword>
<dbReference type="InterPro" id="IPR001870">
    <property type="entry name" value="B30.2/SPRY"/>
</dbReference>
<protein>
    <recommendedName>
        <fullName evidence="11">Tripartite motif containing 16</fullName>
    </recommendedName>
</protein>
<dbReference type="Gene3D" id="3.30.160.60">
    <property type="entry name" value="Classic Zinc Finger"/>
    <property type="match status" value="1"/>
</dbReference>
<dbReference type="Ensembl" id="ENSNFUT00015000814.1">
    <property type="protein sequence ID" value="ENSNFUP00015000734.1"/>
    <property type="gene ID" value="ENSNFUG00015000458.1"/>
</dbReference>
<reference evidence="9" key="3">
    <citation type="submission" date="2025-09" db="UniProtKB">
        <authorList>
            <consortium name="Ensembl"/>
        </authorList>
    </citation>
    <scope>IDENTIFICATION</scope>
</reference>
<dbReference type="CDD" id="cd19769">
    <property type="entry name" value="Bbox2_TRIM16-like"/>
    <property type="match status" value="1"/>
</dbReference>
<dbReference type="SMART" id="SM00589">
    <property type="entry name" value="PRY"/>
    <property type="match status" value="1"/>
</dbReference>
<keyword evidence="1" id="KW-0479">Metal-binding</keyword>
<dbReference type="SUPFAM" id="SSF49899">
    <property type="entry name" value="Concanavalin A-like lectins/glucanases"/>
    <property type="match status" value="1"/>
</dbReference>
<evidence type="ECO:0000256" key="4">
    <source>
        <dbReference type="PROSITE-ProRule" id="PRU00024"/>
    </source>
</evidence>
<dbReference type="InterPro" id="IPR051051">
    <property type="entry name" value="E3_ubiq-ligase_TRIM/RNF"/>
</dbReference>
<keyword evidence="3" id="KW-0862">Zinc</keyword>
<dbReference type="GO" id="GO:0005737">
    <property type="term" value="C:cytoplasm"/>
    <property type="evidence" value="ECO:0007669"/>
    <property type="project" value="UniProtKB-ARBA"/>
</dbReference>
<dbReference type="SMART" id="SM00184">
    <property type="entry name" value="RING"/>
    <property type="match status" value="1"/>
</dbReference>
<evidence type="ECO:0000256" key="3">
    <source>
        <dbReference type="ARBA" id="ARBA00022833"/>
    </source>
</evidence>
<evidence type="ECO:0000256" key="2">
    <source>
        <dbReference type="ARBA" id="ARBA00022771"/>
    </source>
</evidence>
<dbReference type="SUPFAM" id="SSF57850">
    <property type="entry name" value="RING/U-box"/>
    <property type="match status" value="1"/>
</dbReference>
<dbReference type="GeneTree" id="ENSGT01150000286922"/>
<dbReference type="PROSITE" id="PS50089">
    <property type="entry name" value="ZF_RING_2"/>
    <property type="match status" value="1"/>
</dbReference>
<name>A0A8C6KCV9_NOTFU</name>
<proteinExistence type="predicted"/>
<dbReference type="AlphaFoldDB" id="A0A8C6KCV9"/>
<dbReference type="Gene3D" id="2.60.120.920">
    <property type="match status" value="1"/>
</dbReference>
<feature type="coiled-coil region" evidence="5">
    <location>
        <begin position="200"/>
        <end position="284"/>
    </location>
</feature>
<dbReference type="Pfam" id="PF25600">
    <property type="entry name" value="TRIM_CC"/>
    <property type="match status" value="1"/>
</dbReference>
<dbReference type="InterPro" id="IPR017907">
    <property type="entry name" value="Znf_RING_CS"/>
</dbReference>
<feature type="domain" description="B30.2/SPRY" evidence="8">
    <location>
        <begin position="333"/>
        <end position="509"/>
    </location>
</feature>
<organism evidence="9 10">
    <name type="scientific">Nothobranchius furzeri</name>
    <name type="common">Turquoise killifish</name>
    <dbReference type="NCBI Taxonomy" id="105023"/>
    <lineage>
        <taxon>Eukaryota</taxon>
        <taxon>Metazoa</taxon>
        <taxon>Chordata</taxon>
        <taxon>Craniata</taxon>
        <taxon>Vertebrata</taxon>
        <taxon>Euteleostomi</taxon>
        <taxon>Actinopterygii</taxon>
        <taxon>Neopterygii</taxon>
        <taxon>Teleostei</taxon>
        <taxon>Neoteleostei</taxon>
        <taxon>Acanthomorphata</taxon>
        <taxon>Ovalentaria</taxon>
        <taxon>Atherinomorphae</taxon>
        <taxon>Cyprinodontiformes</taxon>
        <taxon>Nothobranchiidae</taxon>
        <taxon>Nothobranchius</taxon>
    </lineage>
</organism>
<dbReference type="PROSITE" id="PS00518">
    <property type="entry name" value="ZF_RING_1"/>
    <property type="match status" value="1"/>
</dbReference>
<dbReference type="SUPFAM" id="SSF57845">
    <property type="entry name" value="B-box zinc-binding domain"/>
    <property type="match status" value="1"/>
</dbReference>
<dbReference type="PROSITE" id="PS50188">
    <property type="entry name" value="B302_SPRY"/>
    <property type="match status" value="1"/>
</dbReference>